<evidence type="ECO:0000259" key="2">
    <source>
        <dbReference type="PROSITE" id="PS50093"/>
    </source>
</evidence>
<keyword evidence="1" id="KW-0732">Signal</keyword>
<dbReference type="Proteomes" id="UP000198379">
    <property type="component" value="Unassembled WGS sequence"/>
</dbReference>
<dbReference type="InterPro" id="IPR026341">
    <property type="entry name" value="T9SS_type_B"/>
</dbReference>
<sequence length="882" mass="97253">MKQLVAIIVFTLVSFQVLAQRDAANWYFGNFAGLDFNSGIPVPIEDGALDTTEGCSAISDKDTGEILFYTEGTTVWNRNNDVMANGTNLLGSLSSTQSAVIIPLPGSDTIFYIITTDEVQAYQNTGMGNGINYSIVSMLGDGGLGEVIEKNTNLLVEGSEKISVVETADGVNYWVVTHFQDTFYSYLLDATGIDTTPVISTIGPNIDDFENFRGAMKIAPNGSKLAISHCLFQPSLGGLAYLYDFDNETGIVSNQSLISDELVYYGVEFSSDSSKLYFSGKTIDDLGQSDRIVIEQYDLNAPSIIGSRYNVLDLENGLLSDLAGGLQIAMNRKIYHALPGMNISVINNPKLVGPSVNFSQNSVDLGFRSSSFGLPQYIQSFFESFITIDHICENDETTFTVDPNANVTTASWDFGDPASGADNTSTAINPTHSFTEAGLYTVTVTFEFTDRVPKTFVEFVQIIPLLDLPEDITFTQCDIDGVDDGRSVFNLVDFANAEFETNNLLYRFYNSLEDAQLDENPILSPTTYLNDFNGEIVYLVIGDDQSCNNIIEVTLDVSVNPSGTDFTYQLCDILLSKQDVWAALQNLGSEILQNYADDSTVAFYLTLDDVVIQVNQLDLGSVPHSIIALDFLSVYYIVSNSADCLAVGEVTFDVLLGVEEENKEINFCTSDGGVALVTDDQYASYQWSTGETTPSIIVDEAGSYNVGVESFGGCTGNIQFNVTETEIFEISIEVSDFQQYNSITVTPSNTSIDLLYSIDGGVTTQMNGNFTNLVPKYYNLVVRDLDGCNEYNEIILIRGAPRYFTPNNDGVHDVWHVNQAINYQGLEVTIFDRFGKLLYAMDYNDRGWDGTYKGILMPTSAYWYRINYEGAEYYGHFTLIRR</sequence>
<dbReference type="CDD" id="cd00146">
    <property type="entry name" value="PKD"/>
    <property type="match status" value="1"/>
</dbReference>
<feature type="signal peptide" evidence="1">
    <location>
        <begin position="1"/>
        <end position="19"/>
    </location>
</feature>
<dbReference type="PROSITE" id="PS50093">
    <property type="entry name" value="PKD"/>
    <property type="match status" value="1"/>
</dbReference>
<gene>
    <name evidence="3" type="ORF">SAMN06265376_105292</name>
</gene>
<dbReference type="Pfam" id="PF18911">
    <property type="entry name" value="PKD_4"/>
    <property type="match status" value="1"/>
</dbReference>
<dbReference type="Pfam" id="PF13585">
    <property type="entry name" value="CHU_C"/>
    <property type="match status" value="1"/>
</dbReference>
<dbReference type="AlphaFoldDB" id="A0A239B2C2"/>
<organism evidence="3 4">
    <name type="scientific">Dokdonia pacifica</name>
    <dbReference type="NCBI Taxonomy" id="1627892"/>
    <lineage>
        <taxon>Bacteria</taxon>
        <taxon>Pseudomonadati</taxon>
        <taxon>Bacteroidota</taxon>
        <taxon>Flavobacteriia</taxon>
        <taxon>Flavobacteriales</taxon>
        <taxon>Flavobacteriaceae</taxon>
        <taxon>Dokdonia</taxon>
    </lineage>
</organism>
<keyword evidence="4" id="KW-1185">Reference proteome</keyword>
<evidence type="ECO:0000313" key="3">
    <source>
        <dbReference type="EMBL" id="SNS01949.1"/>
    </source>
</evidence>
<evidence type="ECO:0000313" key="4">
    <source>
        <dbReference type="Proteomes" id="UP000198379"/>
    </source>
</evidence>
<dbReference type="SUPFAM" id="SSF49299">
    <property type="entry name" value="PKD domain"/>
    <property type="match status" value="1"/>
</dbReference>
<feature type="domain" description="PKD" evidence="2">
    <location>
        <begin position="394"/>
        <end position="445"/>
    </location>
</feature>
<dbReference type="InterPro" id="IPR000601">
    <property type="entry name" value="PKD_dom"/>
</dbReference>
<name>A0A239B2C2_9FLAO</name>
<dbReference type="InterPro" id="IPR035986">
    <property type="entry name" value="PKD_dom_sf"/>
</dbReference>
<dbReference type="NCBIfam" id="TIGR04131">
    <property type="entry name" value="Bac_Flav_CTERM"/>
    <property type="match status" value="1"/>
</dbReference>
<evidence type="ECO:0000256" key="1">
    <source>
        <dbReference type="SAM" id="SignalP"/>
    </source>
</evidence>
<proteinExistence type="predicted"/>
<dbReference type="Gene3D" id="2.60.40.10">
    <property type="entry name" value="Immunoglobulins"/>
    <property type="match status" value="1"/>
</dbReference>
<feature type="chain" id="PRO_5012805540" evidence="1">
    <location>
        <begin position="20"/>
        <end position="882"/>
    </location>
</feature>
<dbReference type="RefSeq" id="WP_089372539.1">
    <property type="nucleotide sequence ID" value="NZ_BMEP01000006.1"/>
</dbReference>
<protein>
    <submittedName>
        <fullName evidence="3">Gliding motility-associated C-terminal domain-containing protein</fullName>
    </submittedName>
</protein>
<reference evidence="3 4" key="1">
    <citation type="submission" date="2017-06" db="EMBL/GenBank/DDBJ databases">
        <authorList>
            <person name="Kim H.J."/>
            <person name="Triplett B.A."/>
        </authorList>
    </citation>
    <scope>NUCLEOTIDE SEQUENCE [LARGE SCALE GENOMIC DNA]</scope>
    <source>
        <strain evidence="3 4">DSM 25597</strain>
    </source>
</reference>
<dbReference type="InterPro" id="IPR013783">
    <property type="entry name" value="Ig-like_fold"/>
</dbReference>
<accession>A0A239B2C2</accession>
<dbReference type="EMBL" id="FZNY01000005">
    <property type="protein sequence ID" value="SNS01949.1"/>
    <property type="molecule type" value="Genomic_DNA"/>
</dbReference>
<dbReference type="OrthoDB" id="9765926at2"/>